<evidence type="ECO:0000256" key="8">
    <source>
        <dbReference type="ARBA" id="ARBA00022777"/>
    </source>
</evidence>
<feature type="binding site" evidence="10">
    <location>
        <position position="573"/>
    </location>
    <ligand>
        <name>ATP</name>
        <dbReference type="ChEBI" id="CHEBI:30616"/>
    </ligand>
</feature>
<evidence type="ECO:0000256" key="5">
    <source>
        <dbReference type="ARBA" id="ARBA00012966"/>
    </source>
</evidence>
<dbReference type="EMBL" id="BFEA01000577">
    <property type="protein sequence ID" value="GBG86749.1"/>
    <property type="molecule type" value="Genomic_DNA"/>
</dbReference>
<keyword evidence="8" id="KW-0418">Kinase</keyword>
<feature type="region of interest" description="Disordered" evidence="12">
    <location>
        <begin position="1"/>
        <end position="61"/>
    </location>
</feature>
<feature type="binding site" evidence="10">
    <location>
        <position position="579"/>
    </location>
    <ligand>
        <name>ATP</name>
        <dbReference type="ChEBI" id="CHEBI:30616"/>
    </ligand>
</feature>
<keyword evidence="15" id="KW-1185">Reference proteome</keyword>
<keyword evidence="9" id="KW-0067">ATP-binding</keyword>
<gene>
    <name evidence="14" type="ORF">CBR_g41813</name>
</gene>
<dbReference type="CDD" id="cd04413">
    <property type="entry name" value="NDPk_I"/>
    <property type="match status" value="1"/>
</dbReference>
<dbReference type="GO" id="GO:0005524">
    <property type="term" value="F:ATP binding"/>
    <property type="evidence" value="ECO:0007669"/>
    <property type="project" value="UniProtKB-KW"/>
</dbReference>
<dbReference type="AlphaFoldDB" id="A0A388LX09"/>
<evidence type="ECO:0000256" key="4">
    <source>
        <dbReference type="ARBA" id="ARBA00008142"/>
    </source>
</evidence>
<comment type="similarity">
    <text evidence="4 10 11">Belongs to the NDK family.</text>
</comment>
<dbReference type="GO" id="GO:0004550">
    <property type="term" value="F:nucleoside diphosphate kinase activity"/>
    <property type="evidence" value="ECO:0007669"/>
    <property type="project" value="UniProtKB-EC"/>
</dbReference>
<evidence type="ECO:0000256" key="10">
    <source>
        <dbReference type="PROSITE-ProRule" id="PRU00706"/>
    </source>
</evidence>
<dbReference type="SMART" id="SM00562">
    <property type="entry name" value="NDK"/>
    <property type="match status" value="1"/>
</dbReference>
<dbReference type="FunFam" id="3.30.70.141:FF:000002">
    <property type="entry name" value="Nucleoside diphosphate kinase"/>
    <property type="match status" value="1"/>
</dbReference>
<comment type="caution">
    <text evidence="14">The sequence shown here is derived from an EMBL/GenBank/DDBJ whole genome shotgun (WGS) entry which is preliminary data.</text>
</comment>
<keyword evidence="6" id="KW-0808">Transferase</keyword>
<evidence type="ECO:0000313" key="14">
    <source>
        <dbReference type="EMBL" id="GBG86749.1"/>
    </source>
</evidence>
<organism evidence="14 15">
    <name type="scientific">Chara braunii</name>
    <name type="common">Braun's stonewort</name>
    <dbReference type="NCBI Taxonomy" id="69332"/>
    <lineage>
        <taxon>Eukaryota</taxon>
        <taxon>Viridiplantae</taxon>
        <taxon>Streptophyta</taxon>
        <taxon>Charophyceae</taxon>
        <taxon>Charales</taxon>
        <taxon>Characeae</taxon>
        <taxon>Chara</taxon>
    </lineage>
</organism>
<feature type="binding site" evidence="10">
    <location>
        <position position="600"/>
    </location>
    <ligand>
        <name>ATP</name>
        <dbReference type="ChEBI" id="CHEBI:30616"/>
    </ligand>
</feature>
<evidence type="ECO:0000259" key="13">
    <source>
        <dbReference type="SMART" id="SM00562"/>
    </source>
</evidence>
<dbReference type="InterPro" id="IPR023005">
    <property type="entry name" value="Nucleoside_diP_kinase_AS"/>
</dbReference>
<comment type="catalytic activity">
    <reaction evidence="1">
        <text>a 2'-deoxyribonucleoside 5'-diphosphate + ATP = a 2'-deoxyribonucleoside 5'-triphosphate + ADP</text>
        <dbReference type="Rhea" id="RHEA:44640"/>
        <dbReference type="ChEBI" id="CHEBI:30616"/>
        <dbReference type="ChEBI" id="CHEBI:61560"/>
        <dbReference type="ChEBI" id="CHEBI:73316"/>
        <dbReference type="ChEBI" id="CHEBI:456216"/>
        <dbReference type="EC" id="2.7.4.6"/>
    </reaction>
</comment>
<dbReference type="PANTHER" id="PTHR11349">
    <property type="entry name" value="NUCLEOSIDE DIPHOSPHATE KINASE"/>
    <property type="match status" value="1"/>
</dbReference>
<evidence type="ECO:0000313" key="15">
    <source>
        <dbReference type="Proteomes" id="UP000265515"/>
    </source>
</evidence>
<dbReference type="PROSITE" id="PS51374">
    <property type="entry name" value="NDPK_LIKE"/>
    <property type="match status" value="1"/>
</dbReference>
<dbReference type="Pfam" id="PF00334">
    <property type="entry name" value="NDK"/>
    <property type="match status" value="1"/>
</dbReference>
<comment type="cofactor">
    <cofactor evidence="3">
        <name>Mg(2+)</name>
        <dbReference type="ChEBI" id="CHEBI:18420"/>
    </cofactor>
</comment>
<evidence type="ECO:0000256" key="6">
    <source>
        <dbReference type="ARBA" id="ARBA00022679"/>
    </source>
</evidence>
<dbReference type="PRINTS" id="PR01243">
    <property type="entry name" value="NUCDPKINASE"/>
</dbReference>
<dbReference type="GO" id="GO:0006241">
    <property type="term" value="P:CTP biosynthetic process"/>
    <property type="evidence" value="ECO:0007669"/>
    <property type="project" value="InterPro"/>
</dbReference>
<dbReference type="Gene3D" id="3.30.70.141">
    <property type="entry name" value="Nucleoside diphosphate kinase-like domain"/>
    <property type="match status" value="1"/>
</dbReference>
<feature type="binding site" evidence="10">
    <location>
        <position position="590"/>
    </location>
    <ligand>
        <name>ATP</name>
        <dbReference type="ChEBI" id="CHEBI:30616"/>
    </ligand>
</feature>
<dbReference type="GO" id="GO:0006183">
    <property type="term" value="P:GTP biosynthetic process"/>
    <property type="evidence" value="ECO:0007669"/>
    <property type="project" value="InterPro"/>
</dbReference>
<proteinExistence type="inferred from homology"/>
<dbReference type="SUPFAM" id="SSF54919">
    <property type="entry name" value="Nucleoside diphosphate kinase, NDK"/>
    <property type="match status" value="1"/>
</dbReference>
<dbReference type="OrthoDB" id="2162449at2759"/>
<evidence type="ECO:0000256" key="12">
    <source>
        <dbReference type="SAM" id="MobiDB-lite"/>
    </source>
</evidence>
<dbReference type="EC" id="2.7.4.6" evidence="5"/>
<dbReference type="NCBIfam" id="NF001908">
    <property type="entry name" value="PRK00668.1"/>
    <property type="match status" value="1"/>
</dbReference>
<evidence type="ECO:0000256" key="1">
    <source>
        <dbReference type="ARBA" id="ARBA00000082"/>
    </source>
</evidence>
<protein>
    <recommendedName>
        <fullName evidence="5">nucleoside-diphosphate kinase</fullName>
        <ecNumber evidence="5">2.7.4.6</ecNumber>
    </recommendedName>
</protein>
<evidence type="ECO:0000256" key="3">
    <source>
        <dbReference type="ARBA" id="ARBA00001946"/>
    </source>
</evidence>
<feature type="binding site" evidence="10">
    <location>
        <position position="497"/>
    </location>
    <ligand>
        <name>ATP</name>
        <dbReference type="ChEBI" id="CHEBI:30616"/>
    </ligand>
</feature>
<dbReference type="PROSITE" id="PS00469">
    <property type="entry name" value="NDPK"/>
    <property type="match status" value="1"/>
</dbReference>
<evidence type="ECO:0000256" key="9">
    <source>
        <dbReference type="ARBA" id="ARBA00022840"/>
    </source>
</evidence>
<feature type="active site" description="Pros-phosphohistidine intermediate" evidence="10">
    <location>
        <position position="603"/>
    </location>
</feature>
<dbReference type="HAMAP" id="MF_00451">
    <property type="entry name" value="NDP_kinase"/>
    <property type="match status" value="1"/>
</dbReference>
<reference evidence="14 15" key="1">
    <citation type="journal article" date="2018" name="Cell">
        <title>The Chara Genome: Secondary Complexity and Implications for Plant Terrestrialization.</title>
        <authorList>
            <person name="Nishiyama T."/>
            <person name="Sakayama H."/>
            <person name="Vries J.D."/>
            <person name="Buschmann H."/>
            <person name="Saint-Marcoux D."/>
            <person name="Ullrich K.K."/>
            <person name="Haas F.B."/>
            <person name="Vanderstraeten L."/>
            <person name="Becker D."/>
            <person name="Lang D."/>
            <person name="Vosolsobe S."/>
            <person name="Rombauts S."/>
            <person name="Wilhelmsson P.K.I."/>
            <person name="Janitza P."/>
            <person name="Kern R."/>
            <person name="Heyl A."/>
            <person name="Rumpler F."/>
            <person name="Villalobos L.I.A.C."/>
            <person name="Clay J.M."/>
            <person name="Skokan R."/>
            <person name="Toyoda A."/>
            <person name="Suzuki Y."/>
            <person name="Kagoshima H."/>
            <person name="Schijlen E."/>
            <person name="Tajeshwar N."/>
            <person name="Catarino B."/>
            <person name="Hetherington A.J."/>
            <person name="Saltykova A."/>
            <person name="Bonnot C."/>
            <person name="Breuninger H."/>
            <person name="Symeonidi A."/>
            <person name="Radhakrishnan G.V."/>
            <person name="Van Nieuwerburgh F."/>
            <person name="Deforce D."/>
            <person name="Chang C."/>
            <person name="Karol K.G."/>
            <person name="Hedrich R."/>
            <person name="Ulvskov P."/>
            <person name="Glockner G."/>
            <person name="Delwiche C.F."/>
            <person name="Petrasek J."/>
            <person name="Van de Peer Y."/>
            <person name="Friml J."/>
            <person name="Beilby M."/>
            <person name="Dolan L."/>
            <person name="Kohara Y."/>
            <person name="Sugano S."/>
            <person name="Fujiyama A."/>
            <person name="Delaux P.-M."/>
            <person name="Quint M."/>
            <person name="TheiBen G."/>
            <person name="Hagemann M."/>
            <person name="Harholt J."/>
            <person name="Dunand C."/>
            <person name="Zachgo S."/>
            <person name="Langdale J."/>
            <person name="Maumus F."/>
            <person name="Straeten D.V.D."/>
            <person name="Gould S.B."/>
            <person name="Rensing S.A."/>
        </authorList>
    </citation>
    <scope>NUCLEOTIDE SEQUENCE [LARGE SCALE GENOMIC DNA]</scope>
    <source>
        <strain evidence="14 15">S276</strain>
    </source>
</reference>
<dbReference type="InterPro" id="IPR001564">
    <property type="entry name" value="Nucleoside_diP_kinase"/>
</dbReference>
<comment type="catalytic activity">
    <reaction evidence="2">
        <text>a ribonucleoside 5'-diphosphate + ATP = a ribonucleoside 5'-triphosphate + ADP</text>
        <dbReference type="Rhea" id="RHEA:18113"/>
        <dbReference type="ChEBI" id="CHEBI:30616"/>
        <dbReference type="ChEBI" id="CHEBI:57930"/>
        <dbReference type="ChEBI" id="CHEBI:61557"/>
        <dbReference type="ChEBI" id="CHEBI:456216"/>
        <dbReference type="EC" id="2.7.4.6"/>
    </reaction>
</comment>
<sequence>MERGTGPGMPSSTGRYIPPSRRAPSQQQEGIERGAASSAARNSASPVQSRPHQGSEDRVRESISRCYDEGICPNGLELGVVVEDEEGRRFVVDETVDNIKVTWLKERTVILIFQEEARNLSRQVKEDLIRAYEDGWMPQQIFDPDTRRGRIRFEGQNVVSYVAKVKEVADWMLRSKEAKLKLGNKEYITTFKPWMPRQELRDRKLQEAERNFWIVALRVQLDTYYYLGEAVRGMFGEVLEMHPPEYDRTRPKLMNVKMDMHPDARFNVDDVLQMVELRHPFDEAAPTASTTAGMLDYARLYYEDILTTRRPQDNIHTDLTRISSLWEDTQARLPLPAKLDLDRPLTFEETTQTLKSMAKDKAPRIDGLTVVFYSKCWGAVGQPLVELYNEVLMGGRLGKKMTHGVISVLFKKGDKAEVRNWRPISLLNVSYKILAKTLARRLGRYLPELVEKDQGAFVQGRSIFNNIATAIEVLEVVQSENLDTTVLLLDLEKAYDKPDGVQRGLIAEIISRFEKKGFYLRGMKLMDVKKALGEQHYAEHEGKPFFPGLVKYICSGPVVAMVWEGPNVVASGRQMIGATKPHESAAGTIRGDYALTVGRNLIHGSDAVESAKKEIALWFPEGLSQWKSCQHPWIYE</sequence>
<dbReference type="InterPro" id="IPR034907">
    <property type="entry name" value="NDK-like_dom"/>
</dbReference>
<dbReference type="STRING" id="69332.A0A388LX09"/>
<evidence type="ECO:0000256" key="11">
    <source>
        <dbReference type="RuleBase" id="RU004011"/>
    </source>
</evidence>
<name>A0A388LX09_CHABU</name>
<feature type="compositionally biased region" description="Low complexity" evidence="12">
    <location>
        <begin position="35"/>
        <end position="45"/>
    </location>
</feature>
<feature type="domain" description="Nucleoside diphosphate kinase-like" evidence="13">
    <location>
        <begin position="497"/>
        <end position="625"/>
    </location>
</feature>
<feature type="binding site" evidence="10">
    <location>
        <position position="545"/>
    </location>
    <ligand>
        <name>ATP</name>
        <dbReference type="ChEBI" id="CHEBI:30616"/>
    </ligand>
</feature>
<dbReference type="GO" id="GO:0006228">
    <property type="term" value="P:UTP biosynthetic process"/>
    <property type="evidence" value="ECO:0007669"/>
    <property type="project" value="InterPro"/>
</dbReference>
<evidence type="ECO:0000256" key="2">
    <source>
        <dbReference type="ARBA" id="ARBA00000937"/>
    </source>
</evidence>
<keyword evidence="7" id="KW-0547">Nucleotide-binding</keyword>
<dbReference type="Gramene" id="GBG86749">
    <property type="protein sequence ID" value="GBG86749"/>
    <property type="gene ID" value="CBR_g41813"/>
</dbReference>
<dbReference type="Proteomes" id="UP000265515">
    <property type="component" value="Unassembled WGS sequence"/>
</dbReference>
<accession>A0A388LX09</accession>
<evidence type="ECO:0000256" key="7">
    <source>
        <dbReference type="ARBA" id="ARBA00022741"/>
    </source>
</evidence>
<dbReference type="InterPro" id="IPR036850">
    <property type="entry name" value="NDK-like_dom_sf"/>
</dbReference>